<gene>
    <name evidence="2" type="ORF">Baya_3579</name>
</gene>
<keyword evidence="3" id="KW-1185">Reference proteome</keyword>
<proteinExistence type="predicted"/>
<evidence type="ECO:0000313" key="3">
    <source>
        <dbReference type="Proteomes" id="UP000319801"/>
    </source>
</evidence>
<protein>
    <submittedName>
        <fullName evidence="2">Uncharacterized protein</fullName>
    </submittedName>
</protein>
<comment type="caution">
    <text evidence="2">The sequence shown here is derived from an EMBL/GenBank/DDBJ whole genome shotgun (WGS) entry which is preliminary data.</text>
</comment>
<feature type="compositionally biased region" description="Basic and acidic residues" evidence="1">
    <location>
        <begin position="90"/>
        <end position="102"/>
    </location>
</feature>
<name>A0A556TPN3_BAGYA</name>
<feature type="region of interest" description="Disordered" evidence="1">
    <location>
        <begin position="50"/>
        <end position="102"/>
    </location>
</feature>
<evidence type="ECO:0000313" key="2">
    <source>
        <dbReference type="EMBL" id="TSK31469.1"/>
    </source>
</evidence>
<evidence type="ECO:0000256" key="1">
    <source>
        <dbReference type="SAM" id="MobiDB-lite"/>
    </source>
</evidence>
<dbReference type="AlphaFoldDB" id="A0A556TPN3"/>
<dbReference type="Proteomes" id="UP000319801">
    <property type="component" value="Unassembled WGS sequence"/>
</dbReference>
<reference evidence="2 3" key="1">
    <citation type="journal article" date="2019" name="Genome Biol. Evol.">
        <title>Whole-Genome Sequencing of the Giant Devil Catfish, Bagarius yarrelli.</title>
        <authorList>
            <person name="Jiang W."/>
            <person name="Lv Y."/>
            <person name="Cheng L."/>
            <person name="Yang K."/>
            <person name="Chao B."/>
            <person name="Wang X."/>
            <person name="Li Y."/>
            <person name="Pan X."/>
            <person name="You X."/>
            <person name="Zhang Y."/>
            <person name="Yang J."/>
            <person name="Li J."/>
            <person name="Zhang X."/>
            <person name="Liu S."/>
            <person name="Sun C."/>
            <person name="Yang J."/>
            <person name="Shi Q."/>
        </authorList>
    </citation>
    <scope>NUCLEOTIDE SEQUENCE [LARGE SCALE GENOMIC DNA]</scope>
    <source>
        <strain evidence="2">JWS20170419001</strain>
        <tissue evidence="2">Muscle</tissue>
    </source>
</reference>
<feature type="compositionally biased region" description="Polar residues" evidence="1">
    <location>
        <begin position="52"/>
        <end position="68"/>
    </location>
</feature>
<organism evidence="2 3">
    <name type="scientific">Bagarius yarrelli</name>
    <name type="common">Goonch</name>
    <name type="synonym">Bagrus yarrelli</name>
    <dbReference type="NCBI Taxonomy" id="175774"/>
    <lineage>
        <taxon>Eukaryota</taxon>
        <taxon>Metazoa</taxon>
        <taxon>Chordata</taxon>
        <taxon>Craniata</taxon>
        <taxon>Vertebrata</taxon>
        <taxon>Euteleostomi</taxon>
        <taxon>Actinopterygii</taxon>
        <taxon>Neopterygii</taxon>
        <taxon>Teleostei</taxon>
        <taxon>Ostariophysi</taxon>
        <taxon>Siluriformes</taxon>
        <taxon>Sisoridae</taxon>
        <taxon>Sisorinae</taxon>
        <taxon>Bagarius</taxon>
    </lineage>
</organism>
<dbReference type="EMBL" id="VCAZ01000009">
    <property type="protein sequence ID" value="TSK31469.1"/>
    <property type="molecule type" value="Genomic_DNA"/>
</dbReference>
<sequence length="102" mass="11169">MSNTCFKAIPNLKVHFTQPTALTGIKRWWKAGMPRLLWLTTEESVVKKQLEESGSTTAAAVGGQTSELSGEVDGEEKDVFQEVGLTPLGKEARRGGDVERHL</sequence>
<accession>A0A556TPN3</accession>